<dbReference type="AlphaFoldDB" id="A0A378YK58"/>
<gene>
    <name evidence="2" type="ORF">NCTC1934_03094</name>
</gene>
<evidence type="ECO:0000313" key="3">
    <source>
        <dbReference type="Proteomes" id="UP000255467"/>
    </source>
</evidence>
<dbReference type="SUPFAM" id="SSF55729">
    <property type="entry name" value="Acyl-CoA N-acyltransferases (Nat)"/>
    <property type="match status" value="1"/>
</dbReference>
<dbReference type="PANTHER" id="PTHR42791">
    <property type="entry name" value="GNAT FAMILY ACETYLTRANSFERASE"/>
    <property type="match status" value="1"/>
</dbReference>
<accession>A0A378YK58</accession>
<proteinExistence type="predicted"/>
<dbReference type="PROSITE" id="PS51186">
    <property type="entry name" value="GNAT"/>
    <property type="match status" value="1"/>
</dbReference>
<keyword evidence="3" id="KW-1185">Reference proteome</keyword>
<reference evidence="2 3" key="1">
    <citation type="submission" date="2018-06" db="EMBL/GenBank/DDBJ databases">
        <authorList>
            <consortium name="Pathogen Informatics"/>
            <person name="Doyle S."/>
        </authorList>
    </citation>
    <scope>NUCLEOTIDE SEQUENCE [LARGE SCALE GENOMIC DNA]</scope>
    <source>
        <strain evidence="2 3">NCTC1934</strain>
    </source>
</reference>
<sequence>MNQSATPTIRRATEADIDEIVRVVAAAFATDDPIEEYVFPDAAIRERRTPGMLRTMIRHRFLPGDGAIVATLDDRVVGAMLWYPAGYRKSLWREMVSGPQLLWAMGPATVRGIHVDEAIARVAPAEPHHLLVYLGIDPDIQRSGVGRALVDWVDAQADRESAPVCGITKDDNVAYYRRFGFEFVTKARIGKTGPELNFVLRPPVPVRAD</sequence>
<protein>
    <submittedName>
        <fullName evidence="2">Predicted acetyltransferase</fullName>
    </submittedName>
</protein>
<dbReference type="RefSeq" id="WP_051038152.1">
    <property type="nucleotide sequence ID" value="NZ_JARWOO010000068.1"/>
</dbReference>
<dbReference type="PANTHER" id="PTHR42791:SF1">
    <property type="entry name" value="N-ACETYLTRANSFERASE DOMAIN-CONTAINING PROTEIN"/>
    <property type="match status" value="1"/>
</dbReference>
<feature type="domain" description="N-acetyltransferase" evidence="1">
    <location>
        <begin position="7"/>
        <end position="205"/>
    </location>
</feature>
<name>A0A378YK58_9NOCA</name>
<dbReference type="GO" id="GO:0016747">
    <property type="term" value="F:acyltransferase activity, transferring groups other than amino-acyl groups"/>
    <property type="evidence" value="ECO:0007669"/>
    <property type="project" value="InterPro"/>
</dbReference>
<dbReference type="EMBL" id="UGRY01000002">
    <property type="protein sequence ID" value="SUA77585.1"/>
    <property type="molecule type" value="Genomic_DNA"/>
</dbReference>
<dbReference type="InterPro" id="IPR016181">
    <property type="entry name" value="Acyl_CoA_acyltransferase"/>
</dbReference>
<organism evidence="2 3">
    <name type="scientific">Nocardia otitidiscaviarum</name>
    <dbReference type="NCBI Taxonomy" id="1823"/>
    <lineage>
        <taxon>Bacteria</taxon>
        <taxon>Bacillati</taxon>
        <taxon>Actinomycetota</taxon>
        <taxon>Actinomycetes</taxon>
        <taxon>Mycobacteriales</taxon>
        <taxon>Nocardiaceae</taxon>
        <taxon>Nocardia</taxon>
    </lineage>
</organism>
<evidence type="ECO:0000259" key="1">
    <source>
        <dbReference type="PROSITE" id="PS51186"/>
    </source>
</evidence>
<evidence type="ECO:0000313" key="2">
    <source>
        <dbReference type="EMBL" id="SUA77585.1"/>
    </source>
</evidence>
<dbReference type="InterPro" id="IPR000182">
    <property type="entry name" value="GNAT_dom"/>
</dbReference>
<dbReference type="InterPro" id="IPR052523">
    <property type="entry name" value="Trichothecene_AcTrans"/>
</dbReference>
<dbReference type="Pfam" id="PF13508">
    <property type="entry name" value="Acetyltransf_7"/>
    <property type="match status" value="1"/>
</dbReference>
<dbReference type="STRING" id="1406858.GCA_000710895_04909"/>
<keyword evidence="2" id="KW-0808">Transferase</keyword>
<dbReference type="Proteomes" id="UP000255467">
    <property type="component" value="Unassembled WGS sequence"/>
</dbReference>
<dbReference type="Gene3D" id="3.40.630.30">
    <property type="match status" value="1"/>
</dbReference>